<gene>
    <name evidence="3" type="ORF">AB1Y20_010586</name>
</gene>
<evidence type="ECO:0000313" key="3">
    <source>
        <dbReference type="EMBL" id="KAL1504177.1"/>
    </source>
</evidence>
<dbReference type="PANTHER" id="PTHR21377">
    <property type="entry name" value="PROTEIN FAM210B, MITOCHONDRIAL"/>
    <property type="match status" value="1"/>
</dbReference>
<comment type="caution">
    <text evidence="3">The sequence shown here is derived from an EMBL/GenBank/DDBJ whole genome shotgun (WGS) entry which is preliminary data.</text>
</comment>
<dbReference type="PANTHER" id="PTHR21377:SF0">
    <property type="entry name" value="PROTEIN FAM210B, MITOCHONDRIAL"/>
    <property type="match status" value="1"/>
</dbReference>
<protein>
    <recommendedName>
        <fullName evidence="2">DUF1279 domain-containing protein</fullName>
    </recommendedName>
</protein>
<organism evidence="3 4">
    <name type="scientific">Prymnesium parvum</name>
    <name type="common">Toxic golden alga</name>
    <dbReference type="NCBI Taxonomy" id="97485"/>
    <lineage>
        <taxon>Eukaryota</taxon>
        <taxon>Haptista</taxon>
        <taxon>Haptophyta</taxon>
        <taxon>Prymnesiophyceae</taxon>
        <taxon>Prymnesiales</taxon>
        <taxon>Prymnesiaceae</taxon>
        <taxon>Prymnesium</taxon>
    </lineage>
</organism>
<evidence type="ECO:0000256" key="1">
    <source>
        <dbReference type="SAM" id="Phobius"/>
    </source>
</evidence>
<dbReference type="InterPro" id="IPR045866">
    <property type="entry name" value="FAM210A/B-like"/>
</dbReference>
<dbReference type="EMBL" id="JBGBPQ010000020">
    <property type="protein sequence ID" value="KAL1504177.1"/>
    <property type="molecule type" value="Genomic_DNA"/>
</dbReference>
<keyword evidence="1" id="KW-0472">Membrane</keyword>
<accession>A0AB34IPQ2</accession>
<keyword evidence="1" id="KW-1133">Transmembrane helix</keyword>
<sequence>MLRARLVCAGRPLFRAQGAHAPNLVLARSRCTVEPKPPPKTRWQTMKDSWREHGLVFLGTYAAAYCTSFGAAWGAISFFDVDPIALLRYFGADGLVDTSKLSPRVANAFIAMTIADLLEPIRLPLVLFATPMISALRRRRG</sequence>
<keyword evidence="1" id="KW-0812">Transmembrane</keyword>
<evidence type="ECO:0000313" key="4">
    <source>
        <dbReference type="Proteomes" id="UP001515480"/>
    </source>
</evidence>
<feature type="domain" description="DUF1279" evidence="2">
    <location>
        <begin position="44"/>
        <end position="132"/>
    </location>
</feature>
<dbReference type="InterPro" id="IPR009688">
    <property type="entry name" value="FAM210A/B-like_dom"/>
</dbReference>
<dbReference type="AlphaFoldDB" id="A0AB34IPQ2"/>
<evidence type="ECO:0000259" key="2">
    <source>
        <dbReference type="Pfam" id="PF06916"/>
    </source>
</evidence>
<keyword evidence="4" id="KW-1185">Reference proteome</keyword>
<dbReference type="GO" id="GO:0005739">
    <property type="term" value="C:mitochondrion"/>
    <property type="evidence" value="ECO:0007669"/>
    <property type="project" value="TreeGrafter"/>
</dbReference>
<feature type="transmembrane region" description="Helical" evidence="1">
    <location>
        <begin position="108"/>
        <end position="130"/>
    </location>
</feature>
<dbReference type="Proteomes" id="UP001515480">
    <property type="component" value="Unassembled WGS sequence"/>
</dbReference>
<proteinExistence type="predicted"/>
<dbReference type="Pfam" id="PF06916">
    <property type="entry name" value="FAM210A-B_dom"/>
    <property type="match status" value="1"/>
</dbReference>
<name>A0AB34IPQ2_PRYPA</name>
<feature type="transmembrane region" description="Helical" evidence="1">
    <location>
        <begin position="55"/>
        <end position="79"/>
    </location>
</feature>
<reference evidence="3 4" key="1">
    <citation type="journal article" date="2024" name="Science">
        <title>Giant polyketide synthase enzymes in the biosynthesis of giant marine polyether toxins.</title>
        <authorList>
            <person name="Fallon T.R."/>
            <person name="Shende V.V."/>
            <person name="Wierzbicki I.H."/>
            <person name="Pendleton A.L."/>
            <person name="Watervoot N.F."/>
            <person name="Auber R.P."/>
            <person name="Gonzalez D.J."/>
            <person name="Wisecaver J.H."/>
            <person name="Moore B.S."/>
        </authorList>
    </citation>
    <scope>NUCLEOTIDE SEQUENCE [LARGE SCALE GENOMIC DNA]</scope>
    <source>
        <strain evidence="3 4">12B1</strain>
    </source>
</reference>